<proteinExistence type="predicted"/>
<name>A0A8E2J518_9APHY</name>
<sequence length="790" mass="85983">MAPNYDYSNASSTPLNNAGSSPYGSGDPYYNESTGYISPAKPPQRKNNWLKIGVPVFIVVVIAAVVGGVLGSRSHDNKSAAASGAQASPTGAAAASQAVSIKQALGVLPTATDSMYLLPIYPSTTNQAAFTTPTFVANSNNADLGWPADPFQPANPAPTSVRPDRPRLIAPAYKWQALPQLIANDPYLKFWNDTNFNNATQFKGQPPVPYVMDGSNGILDPARDIKRRIKAFGYAWRMSNNTMWVDRTYQELQNAVSDSWGPDNDTKWNPAHFLDTAELTAAYALAYDWFYDVWQPNQKQFILNAMLTYGINPGLDALVNNTNFWGWWADDITGNWNCVCNSGLTMGALAILGDDTSGAAERVLNWTIPNAMENCAFGVSSDGTWVETPGYWYFGTTAHAEMSASLESATGSDYGLLTVNPNFGLTGLFHMYVTGPGSLFCWGDQGPNRFSTTANAMLYYGDKFNHPEYVLWQRDQFDASSDPWSMFYYNPAVTGAFWDGLPLDHLFDNSTTAWAAMRSSWTDEDALFVGVKAGTLTGHQTHNDLDCGDFVLDALGTRWAGETGESNYLAEGYFSSDDQSSERWLYYNQRTEGQNAIVVNGQNQLVTALPTVQFQTSNTSQGSSTVFDAPSNSTAFFIADLTSAYGNVTSYQRGIRMLNGRKQVLVQDDINAQGTVMWRMHTNATVTINTGGTSATLQIGNDQLTMQILSPTSGAQFTKGPIARLPTDPPLPAGQSDLDDGPVTVVMISLPAGQYSLQVLFNPQWPGMSSSDFVTPPSVPLGSWTLDSHN</sequence>
<dbReference type="Proteomes" id="UP000250043">
    <property type="component" value="Unassembled WGS sequence"/>
</dbReference>
<dbReference type="AlphaFoldDB" id="A0A8E2J518"/>
<dbReference type="Gene3D" id="2.70.98.70">
    <property type="match status" value="1"/>
</dbReference>
<evidence type="ECO:0000259" key="4">
    <source>
        <dbReference type="Pfam" id="PF07940"/>
    </source>
</evidence>
<dbReference type="InterPro" id="IPR012480">
    <property type="entry name" value="Hepar_II_III_C"/>
</dbReference>
<dbReference type="Pfam" id="PF07940">
    <property type="entry name" value="Hepar_II_III_C"/>
    <property type="match status" value="1"/>
</dbReference>
<keyword evidence="3" id="KW-0812">Transmembrane</keyword>
<keyword evidence="3" id="KW-0472">Membrane</keyword>
<gene>
    <name evidence="5" type="ORF">OBBRIDRAFT_722266</name>
</gene>
<evidence type="ECO:0000256" key="3">
    <source>
        <dbReference type="SAM" id="Phobius"/>
    </source>
</evidence>
<feature type="domain" description="Heparinase II/III-like C-terminal" evidence="4">
    <location>
        <begin position="513"/>
        <end position="704"/>
    </location>
</feature>
<feature type="region of interest" description="Disordered" evidence="2">
    <location>
        <begin position="1"/>
        <end position="24"/>
    </location>
</feature>
<organism evidence="5 6">
    <name type="scientific">Obba rivulosa</name>
    <dbReference type="NCBI Taxonomy" id="1052685"/>
    <lineage>
        <taxon>Eukaryota</taxon>
        <taxon>Fungi</taxon>
        <taxon>Dikarya</taxon>
        <taxon>Basidiomycota</taxon>
        <taxon>Agaricomycotina</taxon>
        <taxon>Agaricomycetes</taxon>
        <taxon>Polyporales</taxon>
        <taxon>Gelatoporiaceae</taxon>
        <taxon>Obba</taxon>
    </lineage>
</organism>
<dbReference type="PANTHER" id="PTHR38045:SF1">
    <property type="entry name" value="HEPARINASE II_III-LIKE PROTEIN"/>
    <property type="match status" value="1"/>
</dbReference>
<dbReference type="OrthoDB" id="3476529at2759"/>
<dbReference type="InterPro" id="IPR008929">
    <property type="entry name" value="Chondroitin_lyas"/>
</dbReference>
<dbReference type="GO" id="GO:0016829">
    <property type="term" value="F:lyase activity"/>
    <property type="evidence" value="ECO:0007669"/>
    <property type="project" value="InterPro"/>
</dbReference>
<keyword evidence="3" id="KW-1133">Transmembrane helix</keyword>
<evidence type="ECO:0000256" key="2">
    <source>
        <dbReference type="SAM" id="MobiDB-lite"/>
    </source>
</evidence>
<evidence type="ECO:0000256" key="1">
    <source>
        <dbReference type="ARBA" id="ARBA00004196"/>
    </source>
</evidence>
<comment type="subcellular location">
    <subcellularLocation>
        <location evidence="1">Cell envelope</location>
    </subcellularLocation>
</comment>
<feature type="compositionally biased region" description="Polar residues" evidence="2">
    <location>
        <begin position="1"/>
        <end position="23"/>
    </location>
</feature>
<dbReference type="PANTHER" id="PTHR38045">
    <property type="entry name" value="CHROMOSOME 1, WHOLE GENOME SHOTGUN SEQUENCE"/>
    <property type="match status" value="1"/>
</dbReference>
<keyword evidence="6" id="KW-1185">Reference proteome</keyword>
<reference evidence="5 6" key="1">
    <citation type="submission" date="2016-07" db="EMBL/GenBank/DDBJ databases">
        <title>Draft genome of the white-rot fungus Obba rivulosa 3A-2.</title>
        <authorList>
            <consortium name="DOE Joint Genome Institute"/>
            <person name="Miettinen O."/>
            <person name="Riley R."/>
            <person name="Acob R."/>
            <person name="Barry K."/>
            <person name="Cullen D."/>
            <person name="De Vries R."/>
            <person name="Hainaut M."/>
            <person name="Hatakka A."/>
            <person name="Henrissat B."/>
            <person name="Hilden K."/>
            <person name="Kuo R."/>
            <person name="Labutti K."/>
            <person name="Lipzen A."/>
            <person name="Makela M.R."/>
            <person name="Sandor L."/>
            <person name="Spatafora J.W."/>
            <person name="Grigoriev I.V."/>
            <person name="Hibbett D.S."/>
        </authorList>
    </citation>
    <scope>NUCLEOTIDE SEQUENCE [LARGE SCALE GENOMIC DNA]</scope>
    <source>
        <strain evidence="5 6">3A-2</strain>
    </source>
</reference>
<feature type="transmembrane region" description="Helical" evidence="3">
    <location>
        <begin position="49"/>
        <end position="70"/>
    </location>
</feature>
<evidence type="ECO:0000313" key="6">
    <source>
        <dbReference type="Proteomes" id="UP000250043"/>
    </source>
</evidence>
<accession>A0A8E2J518</accession>
<dbReference type="EMBL" id="KV722341">
    <property type="protein sequence ID" value="OCH94703.1"/>
    <property type="molecule type" value="Genomic_DNA"/>
</dbReference>
<dbReference type="SUPFAM" id="SSF48230">
    <property type="entry name" value="Chondroitin AC/alginate lyase"/>
    <property type="match status" value="1"/>
</dbReference>
<protein>
    <recommendedName>
        <fullName evidence="4">Heparinase II/III-like C-terminal domain-containing protein</fullName>
    </recommendedName>
</protein>
<evidence type="ECO:0000313" key="5">
    <source>
        <dbReference type="EMBL" id="OCH94703.1"/>
    </source>
</evidence>
<dbReference type="Gene3D" id="1.50.10.100">
    <property type="entry name" value="Chondroitin AC/alginate lyase"/>
    <property type="match status" value="1"/>
</dbReference>